<feature type="binding site" evidence="7">
    <location>
        <position position="76"/>
    </location>
    <ligand>
        <name>4-imidazolone-5-propanoate</name>
        <dbReference type="ChEBI" id="CHEBI:77893"/>
    </ligand>
</feature>
<dbReference type="SUPFAM" id="SSF51556">
    <property type="entry name" value="Metallo-dependent hydrolases"/>
    <property type="match status" value="1"/>
</dbReference>
<feature type="binding site" evidence="7">
    <location>
        <position position="307"/>
    </location>
    <ligand>
        <name>Fe(3+)</name>
        <dbReference type="ChEBI" id="CHEBI:29034"/>
    </ligand>
</feature>
<dbReference type="PANTHER" id="PTHR42752">
    <property type="entry name" value="IMIDAZOLONEPROPIONASE"/>
    <property type="match status" value="1"/>
</dbReference>
<feature type="binding site" evidence="7">
    <location>
        <position position="307"/>
    </location>
    <ligand>
        <name>Zn(2+)</name>
        <dbReference type="ChEBI" id="CHEBI:29105"/>
    </ligand>
</feature>
<keyword evidence="5 7" id="KW-0862">Zinc</keyword>
<feature type="binding site" evidence="7">
    <location>
        <position position="169"/>
    </location>
    <ligand>
        <name>4-imidazolone-5-propanoate</name>
        <dbReference type="ChEBI" id="CHEBI:77893"/>
    </ligand>
</feature>
<accession>A0A8S8X9R5</accession>
<comment type="function">
    <text evidence="7">Catalyzes the hydrolytic cleavage of the carbon-nitrogen bond in imidazolone-5-propanoate to yield N-formimidoyl-L-glutamate. It is the third step in the universal histidine degradation pathway.</text>
</comment>
<dbReference type="InterPro" id="IPR005920">
    <property type="entry name" value="HutI"/>
</dbReference>
<dbReference type="PANTHER" id="PTHR42752:SF1">
    <property type="entry name" value="IMIDAZOLONEPROPIONASE-RELATED"/>
    <property type="match status" value="1"/>
</dbReference>
<evidence type="ECO:0000256" key="6">
    <source>
        <dbReference type="ARBA" id="ARBA00023004"/>
    </source>
</evidence>
<dbReference type="InterPro" id="IPR006680">
    <property type="entry name" value="Amidohydro-rel"/>
</dbReference>
<comment type="caution">
    <text evidence="9">The sequence shown here is derived from an EMBL/GenBank/DDBJ whole genome shotgun (WGS) entry which is preliminary data.</text>
</comment>
<comment type="similarity">
    <text evidence="7">Belongs to the metallo-dependent hydrolases superfamily. HutI family.</text>
</comment>
<dbReference type="GO" id="GO:0008270">
    <property type="term" value="F:zinc ion binding"/>
    <property type="evidence" value="ECO:0007669"/>
    <property type="project" value="UniProtKB-UniRule"/>
</dbReference>
<dbReference type="HAMAP" id="MF_00372">
    <property type="entry name" value="HutI"/>
    <property type="match status" value="1"/>
</dbReference>
<comment type="catalytic activity">
    <reaction evidence="7">
        <text>4-imidazolone-5-propanoate + H2O = N-formimidoyl-L-glutamate</text>
        <dbReference type="Rhea" id="RHEA:23660"/>
        <dbReference type="ChEBI" id="CHEBI:15377"/>
        <dbReference type="ChEBI" id="CHEBI:58928"/>
        <dbReference type="ChEBI" id="CHEBI:77893"/>
        <dbReference type="EC" id="3.5.2.7"/>
    </reaction>
</comment>
<keyword evidence="4 7" id="KW-0369">Histidine metabolism</keyword>
<evidence type="ECO:0000256" key="5">
    <source>
        <dbReference type="ARBA" id="ARBA00022833"/>
    </source>
</evidence>
<feature type="domain" description="Amidohydrolase-related" evidence="8">
    <location>
        <begin position="58"/>
        <end position="370"/>
    </location>
</feature>
<dbReference type="NCBIfam" id="TIGR01224">
    <property type="entry name" value="hutI"/>
    <property type="match status" value="1"/>
</dbReference>
<comment type="pathway">
    <text evidence="7">Amino-acid degradation; L-histidine degradation into L-glutamate; N-formimidoyl-L-glutamate from L-histidine: step 3/3.</text>
</comment>
<dbReference type="EMBL" id="BOPV01000001">
    <property type="protein sequence ID" value="GIL37960.1"/>
    <property type="molecule type" value="Genomic_DNA"/>
</dbReference>
<evidence type="ECO:0000256" key="7">
    <source>
        <dbReference type="HAMAP-Rule" id="MF_00372"/>
    </source>
</evidence>
<feature type="binding site" evidence="7">
    <location>
        <position position="312"/>
    </location>
    <ligand>
        <name>4-imidazolone-5-propanoate</name>
        <dbReference type="ChEBI" id="CHEBI:77893"/>
    </ligand>
</feature>
<gene>
    <name evidence="7 9" type="primary">hutI</name>
    <name evidence="9" type="ORF">TMPK1_01970</name>
</gene>
<dbReference type="InterPro" id="IPR032466">
    <property type="entry name" value="Metal_Hydrolase"/>
</dbReference>
<evidence type="ECO:0000256" key="2">
    <source>
        <dbReference type="ARBA" id="ARBA00022723"/>
    </source>
</evidence>
<dbReference type="Proteomes" id="UP000681075">
    <property type="component" value="Unassembled WGS sequence"/>
</dbReference>
<feature type="binding site" evidence="7">
    <location>
        <position position="69"/>
    </location>
    <ligand>
        <name>Zn(2+)</name>
        <dbReference type="ChEBI" id="CHEBI:29105"/>
    </ligand>
</feature>
<organism evidence="9 10">
    <name type="scientific">Roseiterribacter gracilis</name>
    <dbReference type="NCBI Taxonomy" id="2812848"/>
    <lineage>
        <taxon>Bacteria</taxon>
        <taxon>Pseudomonadati</taxon>
        <taxon>Pseudomonadota</taxon>
        <taxon>Alphaproteobacteria</taxon>
        <taxon>Rhodospirillales</taxon>
        <taxon>Roseiterribacteraceae</taxon>
        <taxon>Roseiterribacter</taxon>
    </lineage>
</organism>
<dbReference type="GO" id="GO:0005506">
    <property type="term" value="F:iron ion binding"/>
    <property type="evidence" value="ECO:0007669"/>
    <property type="project" value="UniProtKB-UniRule"/>
</dbReference>
<dbReference type="RefSeq" id="WP_420240868.1">
    <property type="nucleotide sequence ID" value="NZ_BOPV01000001.1"/>
</dbReference>
<dbReference type="InterPro" id="IPR011059">
    <property type="entry name" value="Metal-dep_hydrolase_composite"/>
</dbReference>
<keyword evidence="10" id="KW-1185">Reference proteome</keyword>
<evidence type="ECO:0000256" key="1">
    <source>
        <dbReference type="ARBA" id="ARBA00012864"/>
    </source>
</evidence>
<dbReference type="Gene3D" id="3.20.20.140">
    <property type="entry name" value="Metal-dependent hydrolases"/>
    <property type="match status" value="1"/>
</dbReference>
<dbReference type="GO" id="GO:0050480">
    <property type="term" value="F:imidazolonepropionase activity"/>
    <property type="evidence" value="ECO:0007669"/>
    <property type="project" value="UniProtKB-UniRule"/>
</dbReference>
<keyword evidence="6 7" id="KW-0408">Iron</keyword>
<dbReference type="Gene3D" id="2.30.40.10">
    <property type="entry name" value="Urease, subunit C, domain 1"/>
    <property type="match status" value="1"/>
</dbReference>
<dbReference type="AlphaFoldDB" id="A0A8S8X9R5"/>
<reference evidence="9" key="1">
    <citation type="submission" date="2021-02" db="EMBL/GenBank/DDBJ databases">
        <title>Genome sequence of Rhodospirillales sp. strain TMPK1 isolated from soil.</title>
        <authorList>
            <person name="Nakai R."/>
            <person name="Kusada H."/>
            <person name="Tamaki H."/>
        </authorList>
    </citation>
    <scope>NUCLEOTIDE SEQUENCE</scope>
    <source>
        <strain evidence="9">TMPK1</strain>
    </source>
</reference>
<dbReference type="GO" id="GO:0005737">
    <property type="term" value="C:cytoplasm"/>
    <property type="evidence" value="ECO:0007669"/>
    <property type="project" value="UniProtKB-SubCell"/>
</dbReference>
<dbReference type="SUPFAM" id="SSF51338">
    <property type="entry name" value="Composite domain of metallo-dependent hydrolases"/>
    <property type="match status" value="1"/>
</dbReference>
<comment type="subcellular location">
    <subcellularLocation>
        <location evidence="7">Cytoplasm</location>
    </subcellularLocation>
</comment>
<feature type="binding site" evidence="7">
    <location>
        <position position="309"/>
    </location>
    <ligand>
        <name>N-formimidoyl-L-glutamate</name>
        <dbReference type="ChEBI" id="CHEBI:58928"/>
    </ligand>
</feature>
<dbReference type="FunFam" id="3.20.20.140:FF:000007">
    <property type="entry name" value="Imidazolonepropionase"/>
    <property type="match status" value="1"/>
</dbReference>
<evidence type="ECO:0000256" key="4">
    <source>
        <dbReference type="ARBA" id="ARBA00022808"/>
    </source>
</evidence>
<feature type="binding site" evidence="7">
    <location>
        <position position="67"/>
    </location>
    <ligand>
        <name>Zn(2+)</name>
        <dbReference type="ChEBI" id="CHEBI:29105"/>
    </ligand>
</feature>
<dbReference type="Pfam" id="PF01979">
    <property type="entry name" value="Amidohydro_1"/>
    <property type="match status" value="1"/>
</dbReference>
<keyword evidence="3 7" id="KW-0378">Hydrolase</keyword>
<feature type="binding site" evidence="7">
    <location>
        <position position="235"/>
    </location>
    <ligand>
        <name>4-imidazolone-5-propanoate</name>
        <dbReference type="ChEBI" id="CHEBI:77893"/>
    </ligand>
</feature>
<keyword evidence="7" id="KW-0963">Cytoplasm</keyword>
<dbReference type="EC" id="3.5.2.7" evidence="1 7"/>
<feature type="binding site" evidence="7">
    <location>
        <position position="69"/>
    </location>
    <ligand>
        <name>Fe(3+)</name>
        <dbReference type="ChEBI" id="CHEBI:29034"/>
    </ligand>
</feature>
<evidence type="ECO:0000313" key="10">
    <source>
        <dbReference type="Proteomes" id="UP000681075"/>
    </source>
</evidence>
<evidence type="ECO:0000259" key="8">
    <source>
        <dbReference type="Pfam" id="PF01979"/>
    </source>
</evidence>
<feature type="binding site" evidence="7">
    <location>
        <position position="67"/>
    </location>
    <ligand>
        <name>Fe(3+)</name>
        <dbReference type="ChEBI" id="CHEBI:29034"/>
    </ligand>
</feature>
<feature type="binding site" evidence="7">
    <location>
        <position position="232"/>
    </location>
    <ligand>
        <name>Zn(2+)</name>
        <dbReference type="ChEBI" id="CHEBI:29105"/>
    </ligand>
</feature>
<evidence type="ECO:0000313" key="9">
    <source>
        <dbReference type="EMBL" id="GIL37960.1"/>
    </source>
</evidence>
<protein>
    <recommendedName>
        <fullName evidence="1 7">Imidazolonepropionase</fullName>
        <ecNumber evidence="1 7">3.5.2.7</ecNumber>
    </recommendedName>
    <alternativeName>
        <fullName evidence="7">Imidazolone-5-propionate hydrolase</fullName>
    </alternativeName>
</protein>
<proteinExistence type="inferred from homology"/>
<feature type="binding site" evidence="7">
    <location>
        <position position="139"/>
    </location>
    <ligand>
        <name>N-formimidoyl-L-glutamate</name>
        <dbReference type="ChEBI" id="CHEBI:58928"/>
    </ligand>
</feature>
<keyword evidence="2 7" id="KW-0479">Metal-binding</keyword>
<feature type="binding site" evidence="7">
    <location>
        <position position="139"/>
    </location>
    <ligand>
        <name>4-imidazolone-5-propanoate</name>
        <dbReference type="ChEBI" id="CHEBI:77893"/>
    </ligand>
</feature>
<comment type="cofactor">
    <cofactor evidence="7">
        <name>Zn(2+)</name>
        <dbReference type="ChEBI" id="CHEBI:29105"/>
    </cofactor>
    <cofactor evidence="7">
        <name>Fe(3+)</name>
        <dbReference type="ChEBI" id="CHEBI:29034"/>
    </cofactor>
    <text evidence="7">Binds 1 zinc or iron ion per subunit.</text>
</comment>
<feature type="binding site" evidence="7">
    <location>
        <position position="311"/>
    </location>
    <ligand>
        <name>N-formimidoyl-L-glutamate</name>
        <dbReference type="ChEBI" id="CHEBI:58928"/>
    </ligand>
</feature>
<name>A0A8S8X9R5_9PROT</name>
<sequence>MTAIDLLLTDCNVATMDGPGVGEITDAAIAIAQGRIVWVGPRRDAPQVATTERLDGQWVTPGLIDCHTHLVFGGTRVGEWEARLDGESYESIAKRGGGIRSTVAATRAASDDELRSSAQTRLDALIAGGVTTVEIKSGYGLDHTTELRMLRVAGELQGARVVRSFLGLHALPPDVARETYVRDMVEIVLPAAHAEGLVDQVDAFLETIAFNTDEVTALFRKAKALGLPVKLHADQLSDGKGAALAASFGALSADHVEHTGADGVAAMARSGTVAVLLPGAFHTLRETKLPPIDEFRRAKVAMAVATDCNPGSSPMLSLPLAMNFACVRFGLTPSEALAGVTRNAAAALGMAHEIGTIAAGKRADLVAWEIDRPAELAYWLGLTRATRRWIGGTAT</sequence>
<evidence type="ECO:0000256" key="3">
    <source>
        <dbReference type="ARBA" id="ARBA00022801"/>
    </source>
</evidence>
<feature type="binding site" evidence="7">
    <location>
        <position position="232"/>
    </location>
    <ligand>
        <name>Fe(3+)</name>
        <dbReference type="ChEBI" id="CHEBI:29034"/>
    </ligand>
</feature>
<dbReference type="GO" id="GO:0019556">
    <property type="term" value="P:L-histidine catabolic process to glutamate and formamide"/>
    <property type="evidence" value="ECO:0007669"/>
    <property type="project" value="UniProtKB-UniRule"/>
</dbReference>